<keyword evidence="4" id="KW-0540">Nuclease</keyword>
<feature type="domain" description="Restriction endonuclease type IV Mrr" evidence="3">
    <location>
        <begin position="11"/>
        <end position="124"/>
    </location>
</feature>
<evidence type="ECO:0000256" key="2">
    <source>
        <dbReference type="SAM" id="Phobius"/>
    </source>
</evidence>
<proteinExistence type="predicted"/>
<feature type="compositionally biased region" description="Basic and acidic residues" evidence="1">
    <location>
        <begin position="141"/>
        <end position="150"/>
    </location>
</feature>
<dbReference type="GeneID" id="56036853"/>
<keyword evidence="5" id="KW-1185">Reference proteome</keyword>
<evidence type="ECO:0000313" key="4">
    <source>
        <dbReference type="EMBL" id="QLG61181.1"/>
    </source>
</evidence>
<dbReference type="EMBL" id="CP058579">
    <property type="protein sequence ID" value="QLG61181.1"/>
    <property type="molecule type" value="Genomic_DNA"/>
</dbReference>
<dbReference type="SUPFAM" id="SSF52980">
    <property type="entry name" value="Restriction endonuclease-like"/>
    <property type="match status" value="1"/>
</dbReference>
<dbReference type="Gene3D" id="3.40.1350.10">
    <property type="match status" value="1"/>
</dbReference>
<feature type="transmembrane region" description="Helical" evidence="2">
    <location>
        <begin position="234"/>
        <end position="255"/>
    </location>
</feature>
<dbReference type="KEGG" id="halu:HUG12_05300"/>
<dbReference type="GO" id="GO:0009307">
    <property type="term" value="P:DNA restriction-modification system"/>
    <property type="evidence" value="ECO:0007669"/>
    <property type="project" value="InterPro"/>
</dbReference>
<keyword evidence="4" id="KW-0255">Endonuclease</keyword>
<protein>
    <submittedName>
        <fullName evidence="4">Restriction endonuclease</fullName>
    </submittedName>
</protein>
<evidence type="ECO:0000256" key="1">
    <source>
        <dbReference type="SAM" id="MobiDB-lite"/>
    </source>
</evidence>
<dbReference type="InterPro" id="IPR011335">
    <property type="entry name" value="Restrct_endonuc-II-like"/>
</dbReference>
<dbReference type="AlphaFoldDB" id="A0A7D5QBW7"/>
<organism evidence="4 5">
    <name type="scientific">Halorarum salinum</name>
    <dbReference type="NCBI Taxonomy" id="2743089"/>
    <lineage>
        <taxon>Archaea</taxon>
        <taxon>Methanobacteriati</taxon>
        <taxon>Methanobacteriota</taxon>
        <taxon>Stenosarchaea group</taxon>
        <taxon>Halobacteria</taxon>
        <taxon>Halobacteriales</taxon>
        <taxon>Haloferacaceae</taxon>
        <taxon>Halorarum</taxon>
    </lineage>
</organism>
<feature type="transmembrane region" description="Helical" evidence="2">
    <location>
        <begin position="203"/>
        <end position="228"/>
    </location>
</feature>
<gene>
    <name evidence="4" type="ORF">HUG12_05300</name>
</gene>
<dbReference type="PANTHER" id="PTHR30015:SF7">
    <property type="entry name" value="TYPE IV METHYL-DIRECTED RESTRICTION ENZYME ECOKMRR"/>
    <property type="match status" value="1"/>
</dbReference>
<dbReference type="Pfam" id="PF04471">
    <property type="entry name" value="Mrr_cat"/>
    <property type="match status" value="1"/>
</dbReference>
<feature type="region of interest" description="Disordered" evidence="1">
    <location>
        <begin position="141"/>
        <end position="188"/>
    </location>
</feature>
<reference evidence="4 5" key="1">
    <citation type="submission" date="2020-06" db="EMBL/GenBank/DDBJ databases">
        <title>NJ-3-1, isolated from saline soil.</title>
        <authorList>
            <person name="Cui H.L."/>
            <person name="Shi X."/>
        </authorList>
    </citation>
    <scope>NUCLEOTIDE SEQUENCE [LARGE SCALE GENOMIC DNA]</scope>
    <source>
        <strain evidence="4 5">NJ-3-1</strain>
    </source>
</reference>
<evidence type="ECO:0000313" key="5">
    <source>
        <dbReference type="Proteomes" id="UP000509626"/>
    </source>
</evidence>
<keyword evidence="2" id="KW-1133">Transmembrane helix</keyword>
<name>A0A7D5QBW7_9EURY</name>
<dbReference type="InterPro" id="IPR011856">
    <property type="entry name" value="tRNA_endonuc-like_dom_sf"/>
</dbReference>
<dbReference type="PANTHER" id="PTHR30015">
    <property type="entry name" value="MRR RESTRICTION SYSTEM PROTEIN"/>
    <property type="match status" value="1"/>
</dbReference>
<dbReference type="InterPro" id="IPR007560">
    <property type="entry name" value="Restrct_endonuc_IV_Mrr"/>
</dbReference>
<dbReference type="GO" id="GO:0015666">
    <property type="term" value="F:restriction endodeoxyribonuclease activity"/>
    <property type="evidence" value="ECO:0007669"/>
    <property type="project" value="TreeGrafter"/>
</dbReference>
<keyword evidence="2" id="KW-0472">Membrane</keyword>
<dbReference type="InterPro" id="IPR052906">
    <property type="entry name" value="Type_IV_Methyl-Rstrct_Enzyme"/>
</dbReference>
<sequence length="296" mass="31855">MGGGTIKRRLQGMDNYDFEHFVADLWERQGWNCEVSAASVDAGVDVTATKSTPYAQKKLIQAKRYGPNTTVGGPDVQRYASLKHQQPDADSVVVVTTNSFTGAAEDRARELNVKLVDGDDLAALVVDLEAVDLLDRYAPRSERGGARSDDGPVGDGGGPDDPEAGRPSTADGSGLRDGDGTLSPESSPGWLHRLERARQWHRLVPLGLVLWFVAVGAVGALAGAGGAWTAVADLLGFGVVLPLVVAVPVAWYLDVRYVRAETEWSPAAPRYLLGSLLLAGLPMLYYYYRRYRTIGL</sequence>
<dbReference type="Proteomes" id="UP000509626">
    <property type="component" value="Chromosome"/>
</dbReference>
<keyword evidence="4" id="KW-0378">Hydrolase</keyword>
<dbReference type="OrthoDB" id="141004at2157"/>
<dbReference type="RefSeq" id="WP_179267765.1">
    <property type="nucleotide sequence ID" value="NZ_CP058579.1"/>
</dbReference>
<evidence type="ECO:0000259" key="3">
    <source>
        <dbReference type="Pfam" id="PF04471"/>
    </source>
</evidence>
<feature type="transmembrane region" description="Helical" evidence="2">
    <location>
        <begin position="267"/>
        <end position="288"/>
    </location>
</feature>
<accession>A0A7D5QBW7</accession>
<dbReference type="GO" id="GO:0003677">
    <property type="term" value="F:DNA binding"/>
    <property type="evidence" value="ECO:0007669"/>
    <property type="project" value="InterPro"/>
</dbReference>
<keyword evidence="2" id="KW-0812">Transmembrane</keyword>